<evidence type="ECO:0000313" key="2">
    <source>
        <dbReference type="Proteomes" id="UP000001542"/>
    </source>
</evidence>
<dbReference type="Proteomes" id="UP000001542">
    <property type="component" value="Unassembled WGS sequence"/>
</dbReference>
<reference evidence="1" key="1">
    <citation type="submission" date="2006-10" db="EMBL/GenBank/DDBJ databases">
        <authorList>
            <person name="Amadeo P."/>
            <person name="Zhao Q."/>
            <person name="Wortman J."/>
            <person name="Fraser-Liggett C."/>
            <person name="Carlton J."/>
        </authorList>
    </citation>
    <scope>NUCLEOTIDE SEQUENCE</scope>
    <source>
        <strain evidence="1">G3</strain>
    </source>
</reference>
<keyword evidence="2" id="KW-1185">Reference proteome</keyword>
<proteinExistence type="predicted"/>
<accession>A2FU87</accession>
<dbReference type="RefSeq" id="XP_001304448.1">
    <property type="nucleotide sequence ID" value="XM_001304447.1"/>
</dbReference>
<dbReference type="InParanoid" id="A2FU87"/>
<sequence length="216" mass="25229">MIGAFLEDVDVSKWSSEFENENSFVKCAFIDAKEKRCFFAFKCYPTQDLIKNSNLSEFPEILEFKNRIQLVEPQNQCSLLILDPDLVLSKEENIFTNEKLEEHGLFKEISPKYVAFQTLLYNPYLLRNKFKYNFTVVCRYSSTEAILFGGEYLNDFRNSTEVYKDGEESYLDVALSDEKNISYKRKCTYAVKLPILKYKLLRGLDITSGKLSIRKV</sequence>
<dbReference type="VEuPathDB" id="TrichDB:TVAG_472600"/>
<reference evidence="1" key="2">
    <citation type="journal article" date="2007" name="Science">
        <title>Draft genome sequence of the sexually transmitted pathogen Trichomonas vaginalis.</title>
        <authorList>
            <person name="Carlton J.M."/>
            <person name="Hirt R.P."/>
            <person name="Silva J.C."/>
            <person name="Delcher A.L."/>
            <person name="Schatz M."/>
            <person name="Zhao Q."/>
            <person name="Wortman J.R."/>
            <person name="Bidwell S.L."/>
            <person name="Alsmark U.C.M."/>
            <person name="Besteiro S."/>
            <person name="Sicheritz-Ponten T."/>
            <person name="Noel C.J."/>
            <person name="Dacks J.B."/>
            <person name="Foster P.G."/>
            <person name="Simillion C."/>
            <person name="Van de Peer Y."/>
            <person name="Miranda-Saavedra D."/>
            <person name="Barton G.J."/>
            <person name="Westrop G.D."/>
            <person name="Mueller S."/>
            <person name="Dessi D."/>
            <person name="Fiori P.L."/>
            <person name="Ren Q."/>
            <person name="Paulsen I."/>
            <person name="Zhang H."/>
            <person name="Bastida-Corcuera F.D."/>
            <person name="Simoes-Barbosa A."/>
            <person name="Brown M.T."/>
            <person name="Hayes R.D."/>
            <person name="Mukherjee M."/>
            <person name="Okumura C.Y."/>
            <person name="Schneider R."/>
            <person name="Smith A.J."/>
            <person name="Vanacova S."/>
            <person name="Villalvazo M."/>
            <person name="Haas B.J."/>
            <person name="Pertea M."/>
            <person name="Feldblyum T.V."/>
            <person name="Utterback T.R."/>
            <person name="Shu C.L."/>
            <person name="Osoegawa K."/>
            <person name="de Jong P.J."/>
            <person name="Hrdy I."/>
            <person name="Horvathova L."/>
            <person name="Zubacova Z."/>
            <person name="Dolezal P."/>
            <person name="Malik S.B."/>
            <person name="Logsdon J.M. Jr."/>
            <person name="Henze K."/>
            <person name="Gupta A."/>
            <person name="Wang C.C."/>
            <person name="Dunne R.L."/>
            <person name="Upcroft J.A."/>
            <person name="Upcroft P."/>
            <person name="White O."/>
            <person name="Salzberg S.L."/>
            <person name="Tang P."/>
            <person name="Chiu C.-H."/>
            <person name="Lee Y.-S."/>
            <person name="Embley T.M."/>
            <person name="Coombs G.H."/>
            <person name="Mottram J.C."/>
            <person name="Tachezy J."/>
            <person name="Fraser-Liggett C.M."/>
            <person name="Johnson P.J."/>
        </authorList>
    </citation>
    <scope>NUCLEOTIDE SEQUENCE [LARGE SCALE GENOMIC DNA]</scope>
    <source>
        <strain evidence="1">G3</strain>
    </source>
</reference>
<dbReference type="VEuPathDB" id="TrichDB:TVAGG3_0448080"/>
<dbReference type="EMBL" id="DS114030">
    <property type="protein sequence ID" value="EAX91518.1"/>
    <property type="molecule type" value="Genomic_DNA"/>
</dbReference>
<name>A2FU87_TRIV3</name>
<evidence type="ECO:0000313" key="1">
    <source>
        <dbReference type="EMBL" id="EAX91518.1"/>
    </source>
</evidence>
<organism evidence="1 2">
    <name type="scientific">Trichomonas vaginalis (strain ATCC PRA-98 / G3)</name>
    <dbReference type="NCBI Taxonomy" id="412133"/>
    <lineage>
        <taxon>Eukaryota</taxon>
        <taxon>Metamonada</taxon>
        <taxon>Parabasalia</taxon>
        <taxon>Trichomonadida</taxon>
        <taxon>Trichomonadidae</taxon>
        <taxon>Trichomonas</taxon>
    </lineage>
</organism>
<protein>
    <submittedName>
        <fullName evidence="1">Uncharacterized protein</fullName>
    </submittedName>
</protein>
<dbReference type="AlphaFoldDB" id="A2FU87"/>
<dbReference type="KEGG" id="tva:4749211"/>
<gene>
    <name evidence="1" type="ORF">TVAG_472600</name>
</gene>